<dbReference type="Pfam" id="PF00754">
    <property type="entry name" value="F5_F8_type_C"/>
    <property type="match status" value="1"/>
</dbReference>
<dbReference type="EMBL" id="LAZR01046810">
    <property type="protein sequence ID" value="KKK95668.1"/>
    <property type="molecule type" value="Genomic_DNA"/>
</dbReference>
<dbReference type="SMART" id="SM00231">
    <property type="entry name" value="FA58C"/>
    <property type="match status" value="1"/>
</dbReference>
<feature type="non-terminal residue" evidence="2">
    <location>
        <position position="1"/>
    </location>
</feature>
<dbReference type="SUPFAM" id="SSF49785">
    <property type="entry name" value="Galactose-binding domain-like"/>
    <property type="match status" value="1"/>
</dbReference>
<dbReference type="AlphaFoldDB" id="A0A0F8ZP94"/>
<feature type="domain" description="F5/8 type C" evidence="1">
    <location>
        <begin position="121"/>
        <end position="272"/>
    </location>
</feature>
<evidence type="ECO:0000259" key="1">
    <source>
        <dbReference type="PROSITE" id="PS50022"/>
    </source>
</evidence>
<protein>
    <recommendedName>
        <fullName evidence="1">F5/8 type C domain-containing protein</fullName>
    </recommendedName>
</protein>
<reference evidence="2" key="1">
    <citation type="journal article" date="2015" name="Nature">
        <title>Complex archaea that bridge the gap between prokaryotes and eukaryotes.</title>
        <authorList>
            <person name="Spang A."/>
            <person name="Saw J.H."/>
            <person name="Jorgensen S.L."/>
            <person name="Zaremba-Niedzwiedzka K."/>
            <person name="Martijn J."/>
            <person name="Lind A.E."/>
            <person name="van Eijk R."/>
            <person name="Schleper C."/>
            <person name="Guy L."/>
            <person name="Ettema T.J."/>
        </authorList>
    </citation>
    <scope>NUCLEOTIDE SEQUENCE</scope>
</reference>
<dbReference type="PANTHER" id="PTHR24543">
    <property type="entry name" value="MULTICOPPER OXIDASE-RELATED"/>
    <property type="match status" value="1"/>
</dbReference>
<organism evidence="2">
    <name type="scientific">marine sediment metagenome</name>
    <dbReference type="NCBI Taxonomy" id="412755"/>
    <lineage>
        <taxon>unclassified sequences</taxon>
        <taxon>metagenomes</taxon>
        <taxon>ecological metagenomes</taxon>
    </lineage>
</organism>
<name>A0A0F8ZP94_9ZZZZ</name>
<comment type="caution">
    <text evidence="2">The sequence shown here is derived from an EMBL/GenBank/DDBJ whole genome shotgun (WGS) entry which is preliminary data.</text>
</comment>
<gene>
    <name evidence="2" type="ORF">LCGC14_2670500</name>
</gene>
<dbReference type="PROSITE" id="PS50022">
    <property type="entry name" value="FA58C_3"/>
    <property type="match status" value="1"/>
</dbReference>
<dbReference type="Gene3D" id="2.60.120.260">
    <property type="entry name" value="Galactose-binding domain-like"/>
    <property type="match status" value="1"/>
</dbReference>
<proteinExistence type="predicted"/>
<accession>A0A0F8ZP94</accession>
<evidence type="ECO:0000313" key="2">
    <source>
        <dbReference type="EMBL" id="KKK95668.1"/>
    </source>
</evidence>
<sequence>IPVFWSPLHFPNQPGTLGATIDADHPLWSKFPTGTHTNWQWWELLAESYAIDLAALSTRPTMPLRFIDKYNRNALPAGLFEARVGNGKLLVCTLNVTEQLDQRLAARQLRRSILTYMASDQFQPTASIAAGEIQQLFRAVRFVVKADSAHPSYRAELAVDGDPATFWHTDWTAAGQKLPAWLQIDLKQPQVITGLKYTPRADMNRGRVARYTIEVSMDGRDFIAWQKDATFPDNALPQTVTFDKPVRARFVRMVVRRSYNDEMSARQNAAVAEFEPIVETATDVRDLGIVPGFNDR</sequence>
<dbReference type="InterPro" id="IPR000421">
    <property type="entry name" value="FA58C"/>
</dbReference>
<dbReference type="InterPro" id="IPR008979">
    <property type="entry name" value="Galactose-bd-like_sf"/>
</dbReference>